<keyword evidence="5 9" id="KW-0507">mRNA processing</keyword>
<feature type="domain" description="Clp1 C-terminal" evidence="10">
    <location>
        <begin position="346"/>
        <end position="447"/>
    </location>
</feature>
<protein>
    <recommendedName>
        <fullName evidence="4">Polynucleotide 5'-hydroxyl-kinase GRC3</fullName>
    </recommendedName>
    <alternativeName>
        <fullName evidence="3">Polynucleotide 5'-hydroxyl-kinase grc3</fullName>
    </alternativeName>
</protein>
<dbReference type="SUPFAM" id="SSF52540">
    <property type="entry name" value="P-loop containing nucleoside triphosphate hydrolases"/>
    <property type="match status" value="1"/>
</dbReference>
<evidence type="ECO:0000256" key="5">
    <source>
        <dbReference type="ARBA" id="ARBA00022664"/>
    </source>
</evidence>
<proteinExistence type="inferred from homology"/>
<keyword evidence="8 9" id="KW-0539">Nucleus</keyword>
<evidence type="ECO:0000256" key="1">
    <source>
        <dbReference type="ARBA" id="ARBA00003798"/>
    </source>
</evidence>
<dbReference type="AlphaFoldDB" id="R8BLA6"/>
<dbReference type="InterPro" id="IPR032324">
    <property type="entry name" value="Clp1_N"/>
</dbReference>
<name>R8BLA6_PHAM7</name>
<feature type="binding site" evidence="9">
    <location>
        <position position="67"/>
    </location>
    <ligand>
        <name>ATP</name>
        <dbReference type="ChEBI" id="CHEBI:30616"/>
    </ligand>
</feature>
<comment type="subcellular location">
    <subcellularLocation>
        <location evidence="2 9">Nucleus</location>
    </subcellularLocation>
</comment>
<dbReference type="Pfam" id="PF16573">
    <property type="entry name" value="CLP1_N"/>
    <property type="match status" value="1"/>
</dbReference>
<dbReference type="GO" id="GO:0031124">
    <property type="term" value="P:mRNA 3'-end processing"/>
    <property type="evidence" value="ECO:0007669"/>
    <property type="project" value="UniProtKB-UniRule"/>
</dbReference>
<gene>
    <name evidence="9" type="primary">CLP1</name>
    <name evidence="13" type="ORF">UCRPA7_4405</name>
</gene>
<dbReference type="InterPro" id="IPR027417">
    <property type="entry name" value="P-loop_NTPase"/>
</dbReference>
<dbReference type="GO" id="GO:0006388">
    <property type="term" value="P:tRNA splicing, via endonucleolytic cleavage and ligation"/>
    <property type="evidence" value="ECO:0007669"/>
    <property type="project" value="TreeGrafter"/>
</dbReference>
<feature type="binding site" evidence="9">
    <location>
        <position position="28"/>
    </location>
    <ligand>
        <name>ATP</name>
        <dbReference type="ChEBI" id="CHEBI:30616"/>
    </ligand>
</feature>
<dbReference type="Proteomes" id="UP000014074">
    <property type="component" value="Unassembled WGS sequence"/>
</dbReference>
<dbReference type="RefSeq" id="XP_007915121.1">
    <property type="nucleotide sequence ID" value="XM_007916930.1"/>
</dbReference>
<dbReference type="InterPro" id="IPR038238">
    <property type="entry name" value="Clp1_C_sf"/>
</dbReference>
<dbReference type="Gene3D" id="3.40.50.300">
    <property type="entry name" value="P-loop containing nucleotide triphosphate hydrolases"/>
    <property type="match status" value="1"/>
</dbReference>
<dbReference type="KEGG" id="tmn:UCRPA7_4405"/>
<evidence type="ECO:0000313" key="13">
    <source>
        <dbReference type="EMBL" id="EOO00107.1"/>
    </source>
</evidence>
<dbReference type="InterPro" id="IPR032319">
    <property type="entry name" value="CLP1_P"/>
</dbReference>
<dbReference type="Pfam" id="PF06807">
    <property type="entry name" value="Clp1"/>
    <property type="match status" value="1"/>
</dbReference>
<accession>R8BLA6</accession>
<sequence>MSIPGLGQIPSKPTTAAIRKHVLQPLWEWRFEVSHGSSITVRLVSGTAERDGTELALNVPYRFTGAKSKLLTWRGAEIEVEGDDCDEYVAEHTPAETPMTSYLNLHFLLQSQRGQARVSGAHQGPRVLVCGPATSGKTSLVRMLTALATRVGEHPMAVNTDPSEGMLSLPGTLSAGVFATIMDIEGEGGGWGGAPSSGPAAVPVKLPVVFCYGREKIEEDVSLYKSLISRLAGAATARMAEDPAVRSAGMIIDTPGVNMSGKSGPEVLAHIVEEFSVNIVIVLGSARMNAELLRRFGKEKTSLGEPISVVMLDKSEGVVERDELFMQLLQEAAVKEYFFGDAKRTLSPFTQQVDFDGVFIYKAPEPNAYLSEDETLERVDPSPSMQHWTLAVMNASVHDPPEVIQSATVMGFVYVADVDKDRRKLKVLAPVSARLGDRPLLWGRWPEPYINLLG</sequence>
<dbReference type="Gene3D" id="2.60.120.1030">
    <property type="entry name" value="Clp1, DNA binding domain"/>
    <property type="match status" value="1"/>
</dbReference>
<comment type="function">
    <text evidence="1">Polynucleotide 5'-kinase involved in rRNA processing.</text>
</comment>
<feature type="domain" description="Clp1 P-loop" evidence="12">
    <location>
        <begin position="131"/>
        <end position="339"/>
    </location>
</feature>
<evidence type="ECO:0000256" key="3">
    <source>
        <dbReference type="ARBA" id="ARBA00018706"/>
    </source>
</evidence>
<dbReference type="Gene3D" id="2.40.30.330">
    <property type="entry name" value="Pre-mRNA cleavage complex subunit Clp1, C-terminal domain"/>
    <property type="match status" value="1"/>
</dbReference>
<evidence type="ECO:0000256" key="6">
    <source>
        <dbReference type="ARBA" id="ARBA00022741"/>
    </source>
</evidence>
<reference evidence="14" key="1">
    <citation type="journal article" date="2013" name="Genome Announc.">
        <title>Draft genome sequence of the ascomycete Phaeoacremonium aleophilum strain UCR-PA7, a causal agent of the esca disease complex in grapevines.</title>
        <authorList>
            <person name="Blanco-Ulate B."/>
            <person name="Rolshausen P."/>
            <person name="Cantu D."/>
        </authorList>
    </citation>
    <scope>NUCLEOTIDE SEQUENCE [LARGE SCALE GENOMIC DNA]</scope>
    <source>
        <strain evidence="14">UCR-PA7</strain>
    </source>
</reference>
<evidence type="ECO:0000259" key="11">
    <source>
        <dbReference type="Pfam" id="PF16573"/>
    </source>
</evidence>
<dbReference type="OrthoDB" id="258143at2759"/>
<dbReference type="GO" id="GO:0051731">
    <property type="term" value="F:polynucleotide 5'-hydroxyl-kinase activity"/>
    <property type="evidence" value="ECO:0007669"/>
    <property type="project" value="InterPro"/>
</dbReference>
<evidence type="ECO:0000259" key="10">
    <source>
        <dbReference type="Pfam" id="PF06807"/>
    </source>
</evidence>
<evidence type="ECO:0000256" key="2">
    <source>
        <dbReference type="ARBA" id="ARBA00004123"/>
    </source>
</evidence>
<comment type="function">
    <text evidence="9">Required for endonucleolytic cleavage during polyadenylation-dependent pre-mRNA 3'-end formation.</text>
</comment>
<dbReference type="InterPro" id="IPR028606">
    <property type="entry name" value="Clp1"/>
</dbReference>
<dbReference type="PANTHER" id="PTHR12755:SF6">
    <property type="entry name" value="POLYRIBONUCLEOTIDE 5'-HYDROXYL-KINASE CLP1"/>
    <property type="match status" value="1"/>
</dbReference>
<dbReference type="PANTHER" id="PTHR12755">
    <property type="entry name" value="CLEAVAGE/POLYADENYLATION FACTOR IA SUBUNIT CLP1P"/>
    <property type="match status" value="1"/>
</dbReference>
<dbReference type="Pfam" id="PF16575">
    <property type="entry name" value="CLP1_P"/>
    <property type="match status" value="1"/>
</dbReference>
<dbReference type="GO" id="GO:0005849">
    <property type="term" value="C:mRNA cleavage factor complex"/>
    <property type="evidence" value="ECO:0007669"/>
    <property type="project" value="UniProtKB-UniRule"/>
</dbReference>
<feature type="binding site" evidence="9">
    <location>
        <begin position="134"/>
        <end position="139"/>
    </location>
    <ligand>
        <name>ATP</name>
        <dbReference type="ChEBI" id="CHEBI:30616"/>
    </ligand>
</feature>
<evidence type="ECO:0000313" key="14">
    <source>
        <dbReference type="Proteomes" id="UP000014074"/>
    </source>
</evidence>
<dbReference type="HAMAP" id="MF_03035">
    <property type="entry name" value="Clp1"/>
    <property type="match status" value="1"/>
</dbReference>
<evidence type="ECO:0000256" key="4">
    <source>
        <dbReference type="ARBA" id="ARBA00019824"/>
    </source>
</evidence>
<organism evidence="13 14">
    <name type="scientific">Phaeoacremonium minimum (strain UCR-PA7)</name>
    <name type="common">Esca disease fungus</name>
    <name type="synonym">Togninia minima</name>
    <dbReference type="NCBI Taxonomy" id="1286976"/>
    <lineage>
        <taxon>Eukaryota</taxon>
        <taxon>Fungi</taxon>
        <taxon>Dikarya</taxon>
        <taxon>Ascomycota</taxon>
        <taxon>Pezizomycotina</taxon>
        <taxon>Sordariomycetes</taxon>
        <taxon>Sordariomycetidae</taxon>
        <taxon>Togniniales</taxon>
        <taxon>Togniniaceae</taxon>
        <taxon>Phaeoacremonium</taxon>
    </lineage>
</organism>
<keyword evidence="7 9" id="KW-0067">ATP-binding</keyword>
<dbReference type="eggNOG" id="KOG2749">
    <property type="taxonomic scope" value="Eukaryota"/>
</dbReference>
<dbReference type="InterPro" id="IPR010655">
    <property type="entry name" value="Clp1_C"/>
</dbReference>
<dbReference type="InterPro" id="IPR045116">
    <property type="entry name" value="Clp1/Grc3"/>
</dbReference>
<evidence type="ECO:0000256" key="8">
    <source>
        <dbReference type="ARBA" id="ARBA00023242"/>
    </source>
</evidence>
<dbReference type="EMBL" id="KB933107">
    <property type="protein sequence ID" value="EOO00107.1"/>
    <property type="molecule type" value="Genomic_DNA"/>
</dbReference>
<dbReference type="InterPro" id="IPR038239">
    <property type="entry name" value="Clp1_N_sf"/>
</dbReference>
<dbReference type="HOGENOM" id="CLU_018195_3_1_1"/>
<dbReference type="GO" id="GO:0005524">
    <property type="term" value="F:ATP binding"/>
    <property type="evidence" value="ECO:0007669"/>
    <property type="project" value="UniProtKB-UniRule"/>
</dbReference>
<evidence type="ECO:0000259" key="12">
    <source>
        <dbReference type="Pfam" id="PF16575"/>
    </source>
</evidence>
<keyword evidence="6 9" id="KW-0547">Nucleotide-binding</keyword>
<evidence type="ECO:0000256" key="7">
    <source>
        <dbReference type="ARBA" id="ARBA00022840"/>
    </source>
</evidence>
<keyword evidence="14" id="KW-1185">Reference proteome</keyword>
<dbReference type="GeneID" id="19324854"/>
<evidence type="ECO:0000256" key="9">
    <source>
        <dbReference type="HAMAP-Rule" id="MF_03035"/>
    </source>
</evidence>
<feature type="domain" description="Clp1 N-terminal" evidence="11">
    <location>
        <begin position="23"/>
        <end position="116"/>
    </location>
</feature>
<comment type="similarity">
    <text evidence="9">Belongs to the Clp1 family. Clp1 subfamily.</text>
</comment>
<comment type="subunit">
    <text evidence="9">Component of a pre-mRNA cleavage factor complex. Interacts directly with PCF11.</text>
</comment>